<dbReference type="GO" id="GO:0004061">
    <property type="term" value="F:arylformamidase activity"/>
    <property type="evidence" value="ECO:0007669"/>
    <property type="project" value="InterPro"/>
</dbReference>
<dbReference type="GO" id="GO:0019441">
    <property type="term" value="P:L-tryptophan catabolic process to kynurenine"/>
    <property type="evidence" value="ECO:0007669"/>
    <property type="project" value="InterPro"/>
</dbReference>
<dbReference type="GeneID" id="28764983"/>
<dbReference type="OrthoDB" id="5396at2759"/>
<reference evidence="1 2" key="1">
    <citation type="submission" date="2016-05" db="EMBL/GenBank/DDBJ databases">
        <title>Comparative analysis of secretome profiles of manganese(II)-oxidizing ascomycete fungi.</title>
        <authorList>
            <consortium name="DOE Joint Genome Institute"/>
            <person name="Zeiner C.A."/>
            <person name="Purvine S.O."/>
            <person name="Zink E.M."/>
            <person name="Wu S."/>
            <person name="Pasa-Tolic L."/>
            <person name="Chaput D.L."/>
            <person name="Haridas S."/>
            <person name="Grigoriev I.V."/>
            <person name="Santelli C.M."/>
            <person name="Hansel C.M."/>
        </authorList>
    </citation>
    <scope>NUCLEOTIDE SEQUENCE [LARGE SCALE GENOMIC DNA]</scope>
    <source>
        <strain evidence="1 2">AP3s5-JAC2a</strain>
    </source>
</reference>
<sequence length="242" mass="27171">MSGPTGKWRCLWGPDDQLGTLNHLTAERVQGTCRKGFRTGEWATLDDEWLFNTQCSSQWDRCRHYVYQDERLFYMGHKASVFAASPKSSGMQHMPKKGIAGRAFFKDEVDAFSSHAIPFLEPEAVAEIIPLASIQPGAILMIQSGYLKQYNSMADAKRTELDGIYQHTNRSNVGVQASQEFLSFLWQNQVAAVAGDSRSLEWQLHQWLLTGWGMPMGELFGLEELSKIYAEQDGGRGDGHSS</sequence>
<evidence type="ECO:0000313" key="2">
    <source>
        <dbReference type="Proteomes" id="UP000077069"/>
    </source>
</evidence>
<gene>
    <name evidence="1" type="ORF">CC84DRAFT_1197022</name>
</gene>
<dbReference type="RefSeq" id="XP_018035457.1">
    <property type="nucleotide sequence ID" value="XM_018181497.1"/>
</dbReference>
<dbReference type="PANTHER" id="PTHR34861">
    <property type="match status" value="1"/>
</dbReference>
<proteinExistence type="predicted"/>
<dbReference type="PANTHER" id="PTHR34861:SF11">
    <property type="entry name" value="CYCLASE"/>
    <property type="match status" value="1"/>
</dbReference>
<dbReference type="Proteomes" id="UP000077069">
    <property type="component" value="Unassembled WGS sequence"/>
</dbReference>
<dbReference type="Gene3D" id="3.50.30.50">
    <property type="entry name" value="Putative cyclase"/>
    <property type="match status" value="1"/>
</dbReference>
<dbReference type="InterPro" id="IPR037175">
    <property type="entry name" value="KFase_sf"/>
</dbReference>
<dbReference type="InParanoid" id="A0A177CDV1"/>
<keyword evidence="2" id="KW-1185">Reference proteome</keyword>
<dbReference type="AlphaFoldDB" id="A0A177CDV1"/>
<evidence type="ECO:0000313" key="1">
    <source>
        <dbReference type="EMBL" id="OAG05092.1"/>
    </source>
</evidence>
<accession>A0A177CDV1</accession>
<dbReference type="EMBL" id="KV441553">
    <property type="protein sequence ID" value="OAG05092.1"/>
    <property type="molecule type" value="Genomic_DNA"/>
</dbReference>
<organism evidence="1 2">
    <name type="scientific">Paraphaeosphaeria sporulosa</name>
    <dbReference type="NCBI Taxonomy" id="1460663"/>
    <lineage>
        <taxon>Eukaryota</taxon>
        <taxon>Fungi</taxon>
        <taxon>Dikarya</taxon>
        <taxon>Ascomycota</taxon>
        <taxon>Pezizomycotina</taxon>
        <taxon>Dothideomycetes</taxon>
        <taxon>Pleosporomycetidae</taxon>
        <taxon>Pleosporales</taxon>
        <taxon>Massarineae</taxon>
        <taxon>Didymosphaeriaceae</taxon>
        <taxon>Paraphaeosphaeria</taxon>
    </lineage>
</organism>
<name>A0A177CDV1_9PLEO</name>
<protein>
    <submittedName>
        <fullName evidence="1">Uncharacterized protein</fullName>
    </submittedName>
</protein>